<feature type="domain" description="VanZ-like" evidence="2">
    <location>
        <begin position="9"/>
        <end position="145"/>
    </location>
</feature>
<feature type="signal peptide" evidence="1">
    <location>
        <begin position="1"/>
        <end position="24"/>
    </location>
</feature>
<evidence type="ECO:0000259" key="2">
    <source>
        <dbReference type="Pfam" id="PF04892"/>
    </source>
</evidence>
<sequence length="163" mass="18231">MKSLNKIACFLMLCWMVVIFMFSAEPDTESSELSGSVSYRIVSVVNTITASHWDEKELLDKAELIDYPVRKCAHMSEYAILTLLDFLTFSFLHGRGRFLIPIGVTFLYACTDEFHQLFVPGRAGRFTDVLIDTTGGIIMLLFIALVTHVAHAKHTAGAVKPKV</sequence>
<feature type="chain" id="PRO_5038428977" evidence="1">
    <location>
        <begin position="25"/>
        <end position="163"/>
    </location>
</feature>
<organism evidence="3 4">
    <name type="scientific">Agathobacter rectalis</name>
    <dbReference type="NCBI Taxonomy" id="39491"/>
    <lineage>
        <taxon>Bacteria</taxon>
        <taxon>Bacillati</taxon>
        <taxon>Bacillota</taxon>
        <taxon>Clostridia</taxon>
        <taxon>Lachnospirales</taxon>
        <taxon>Lachnospiraceae</taxon>
        <taxon>Agathobacter</taxon>
    </lineage>
</organism>
<dbReference type="NCBIfam" id="NF037970">
    <property type="entry name" value="vanZ_1"/>
    <property type="match status" value="1"/>
</dbReference>
<proteinExistence type="predicted"/>
<dbReference type="AlphaFoldDB" id="A0A415I6T5"/>
<dbReference type="EMBL" id="QROF01000009">
    <property type="protein sequence ID" value="RHL03360.1"/>
    <property type="molecule type" value="Genomic_DNA"/>
</dbReference>
<accession>A0A415I6T5</accession>
<evidence type="ECO:0000313" key="4">
    <source>
        <dbReference type="Proteomes" id="UP000286181"/>
    </source>
</evidence>
<dbReference type="Proteomes" id="UP000286181">
    <property type="component" value="Unassembled WGS sequence"/>
</dbReference>
<reference evidence="3 4" key="1">
    <citation type="submission" date="2018-08" db="EMBL/GenBank/DDBJ databases">
        <title>A genome reference for cultivated species of the human gut microbiota.</title>
        <authorList>
            <person name="Zou Y."/>
            <person name="Xue W."/>
            <person name="Luo G."/>
        </authorList>
    </citation>
    <scope>NUCLEOTIDE SEQUENCE [LARGE SCALE GENOMIC DNA]</scope>
    <source>
        <strain evidence="3 4">AF39-14AC</strain>
    </source>
</reference>
<comment type="caution">
    <text evidence="3">The sequence shown here is derived from an EMBL/GenBank/DDBJ whole genome shotgun (WGS) entry which is preliminary data.</text>
</comment>
<keyword evidence="1" id="KW-0732">Signal</keyword>
<dbReference type="InterPro" id="IPR016747">
    <property type="entry name" value="Phosphotransbutyrylase"/>
</dbReference>
<evidence type="ECO:0000256" key="1">
    <source>
        <dbReference type="SAM" id="SignalP"/>
    </source>
</evidence>
<dbReference type="RefSeq" id="WP_118372191.1">
    <property type="nucleotide sequence ID" value="NZ_QROF01000009.1"/>
</dbReference>
<dbReference type="Pfam" id="PF04892">
    <property type="entry name" value="VanZ"/>
    <property type="match status" value="1"/>
</dbReference>
<dbReference type="InterPro" id="IPR006976">
    <property type="entry name" value="VanZ-like"/>
</dbReference>
<protein>
    <submittedName>
        <fullName evidence="3">VanZ family protein</fullName>
    </submittedName>
</protein>
<name>A0A415I6T5_9FIRM</name>
<evidence type="ECO:0000313" key="3">
    <source>
        <dbReference type="EMBL" id="RHL03360.1"/>
    </source>
</evidence>
<gene>
    <name evidence="3" type="ORF">DW038_10845</name>
</gene>
<dbReference type="PIRSF" id="PIRSF019083">
    <property type="entry name" value="UCP019083_VanZ"/>
    <property type="match status" value="1"/>
</dbReference>